<reference evidence="1 2" key="2">
    <citation type="submission" date="2018-11" db="EMBL/GenBank/DDBJ databases">
        <authorList>
            <consortium name="Pathogen Informatics"/>
        </authorList>
    </citation>
    <scope>NUCLEOTIDE SEQUENCE [LARGE SCALE GENOMIC DNA]</scope>
</reference>
<dbReference type="WBParaSite" id="OFLC_0000900901-mRNA-1">
    <property type="protein sequence ID" value="OFLC_0000900901-mRNA-1"/>
    <property type="gene ID" value="OFLC_0000900901"/>
</dbReference>
<gene>
    <name evidence="1" type="ORF">OFLC_LOCUS9011</name>
</gene>
<evidence type="ECO:0000313" key="1">
    <source>
        <dbReference type="EMBL" id="VDO58370.1"/>
    </source>
</evidence>
<accession>A0A183HNE8</accession>
<reference evidence="3" key="1">
    <citation type="submission" date="2016-06" db="UniProtKB">
        <authorList>
            <consortium name="WormBaseParasite"/>
        </authorList>
    </citation>
    <scope>IDENTIFICATION</scope>
</reference>
<dbReference type="EMBL" id="UZAJ01010650">
    <property type="protein sequence ID" value="VDO58370.1"/>
    <property type="molecule type" value="Genomic_DNA"/>
</dbReference>
<organism evidence="3">
    <name type="scientific">Onchocerca flexuosa</name>
    <dbReference type="NCBI Taxonomy" id="387005"/>
    <lineage>
        <taxon>Eukaryota</taxon>
        <taxon>Metazoa</taxon>
        <taxon>Ecdysozoa</taxon>
        <taxon>Nematoda</taxon>
        <taxon>Chromadorea</taxon>
        <taxon>Rhabditida</taxon>
        <taxon>Spirurina</taxon>
        <taxon>Spiruromorpha</taxon>
        <taxon>Filarioidea</taxon>
        <taxon>Onchocercidae</taxon>
        <taxon>Onchocerca</taxon>
    </lineage>
</organism>
<evidence type="ECO:0000313" key="3">
    <source>
        <dbReference type="WBParaSite" id="OFLC_0000900901-mRNA-1"/>
    </source>
</evidence>
<sequence>MSIADSLEMKVTLLFRDRTTVCIPLYSNNYQPFTSALLLGLKDAEAMVKFVRGVKAEVKFSNLKIMFAENFEHFIEKSWNNGQEVTLTNFIFFPLGDCKIVVKSSKREEYKRIASVQCSMKSLIFDIDS</sequence>
<proteinExistence type="predicted"/>
<protein>
    <submittedName>
        <fullName evidence="3">SERPIN domain-containing protein</fullName>
    </submittedName>
</protein>
<dbReference type="AlphaFoldDB" id="A0A183HNE8"/>
<name>A0A183HNE8_9BILA</name>
<evidence type="ECO:0000313" key="2">
    <source>
        <dbReference type="Proteomes" id="UP000267606"/>
    </source>
</evidence>
<dbReference type="Proteomes" id="UP000267606">
    <property type="component" value="Unassembled WGS sequence"/>
</dbReference>
<keyword evidence="2" id="KW-1185">Reference proteome</keyword>